<name>A0A0A8YB19_ARUDO</name>
<sequence>MNKSDQLLNKKSYSHDNQNVNCRHEDIATILLVYCWNYSCLLNASSWNSQSDCTKTMLNYSSLLTLFFF</sequence>
<organism evidence="1">
    <name type="scientific">Arundo donax</name>
    <name type="common">Giant reed</name>
    <name type="synonym">Donax arundinaceus</name>
    <dbReference type="NCBI Taxonomy" id="35708"/>
    <lineage>
        <taxon>Eukaryota</taxon>
        <taxon>Viridiplantae</taxon>
        <taxon>Streptophyta</taxon>
        <taxon>Embryophyta</taxon>
        <taxon>Tracheophyta</taxon>
        <taxon>Spermatophyta</taxon>
        <taxon>Magnoliopsida</taxon>
        <taxon>Liliopsida</taxon>
        <taxon>Poales</taxon>
        <taxon>Poaceae</taxon>
        <taxon>PACMAD clade</taxon>
        <taxon>Arundinoideae</taxon>
        <taxon>Arundineae</taxon>
        <taxon>Arundo</taxon>
    </lineage>
</organism>
<dbReference type="AlphaFoldDB" id="A0A0A8YB19"/>
<evidence type="ECO:0000313" key="1">
    <source>
        <dbReference type="EMBL" id="JAD22650.1"/>
    </source>
</evidence>
<dbReference type="EMBL" id="GBRH01275245">
    <property type="protein sequence ID" value="JAD22650.1"/>
    <property type="molecule type" value="Transcribed_RNA"/>
</dbReference>
<reference evidence="1" key="1">
    <citation type="submission" date="2014-09" db="EMBL/GenBank/DDBJ databases">
        <authorList>
            <person name="Magalhaes I.L.F."/>
            <person name="Oliveira U."/>
            <person name="Santos F.R."/>
            <person name="Vidigal T.H.D.A."/>
            <person name="Brescovit A.D."/>
            <person name="Santos A.J."/>
        </authorList>
    </citation>
    <scope>NUCLEOTIDE SEQUENCE</scope>
    <source>
        <tissue evidence="1">Shoot tissue taken approximately 20 cm above the soil surface</tissue>
    </source>
</reference>
<proteinExistence type="predicted"/>
<accession>A0A0A8YB19</accession>
<protein>
    <submittedName>
        <fullName evidence="1">Uncharacterized protein</fullName>
    </submittedName>
</protein>
<reference evidence="1" key="2">
    <citation type="journal article" date="2015" name="Data Brief">
        <title>Shoot transcriptome of the giant reed, Arundo donax.</title>
        <authorList>
            <person name="Barrero R.A."/>
            <person name="Guerrero F.D."/>
            <person name="Moolhuijzen P."/>
            <person name="Goolsby J.A."/>
            <person name="Tidwell J."/>
            <person name="Bellgard S.E."/>
            <person name="Bellgard M.I."/>
        </authorList>
    </citation>
    <scope>NUCLEOTIDE SEQUENCE</scope>
    <source>
        <tissue evidence="1">Shoot tissue taken approximately 20 cm above the soil surface</tissue>
    </source>
</reference>